<keyword evidence="1" id="KW-0175">Coiled coil</keyword>
<reference evidence="3" key="1">
    <citation type="submission" date="2015-02" db="EMBL/GenBank/DDBJ databases">
        <authorList>
            <person name="Chooi Y.-H."/>
        </authorList>
    </citation>
    <scope>NUCLEOTIDE SEQUENCE [LARGE SCALE GENOMIC DNA]</scope>
    <source>
        <strain evidence="3">strain Y</strain>
    </source>
</reference>
<evidence type="ECO:0000313" key="3">
    <source>
        <dbReference type="Proteomes" id="UP000033187"/>
    </source>
</evidence>
<evidence type="ECO:0000256" key="1">
    <source>
        <dbReference type="SAM" id="Coils"/>
    </source>
</evidence>
<dbReference type="RefSeq" id="WP_046478935.1">
    <property type="nucleotide sequence ID" value="NZ_LN829118.1"/>
</dbReference>
<gene>
    <name evidence="2" type="ORF">YBN1229_v1_2819</name>
</gene>
<proteinExistence type="predicted"/>
<dbReference type="KEGG" id="fiy:BN1229_v1_2819"/>
<sequence>MSNAIADTSMAQRRTLDLVSKANDKRELDTKADALVAELRKVRANVDSLLRASDLASLKAERDAA</sequence>
<organism evidence="2 3">
    <name type="scientific">Candidatus Filomicrobium marinum</name>
    <dbReference type="NCBI Taxonomy" id="1608628"/>
    <lineage>
        <taxon>Bacteria</taxon>
        <taxon>Pseudomonadati</taxon>
        <taxon>Pseudomonadota</taxon>
        <taxon>Alphaproteobacteria</taxon>
        <taxon>Hyphomicrobiales</taxon>
        <taxon>Hyphomicrobiaceae</taxon>
        <taxon>Filomicrobium</taxon>
    </lineage>
</organism>
<evidence type="ECO:0000313" key="2">
    <source>
        <dbReference type="EMBL" id="CPR20910.1"/>
    </source>
</evidence>
<name>A0A0D6JHI7_9HYPH</name>
<dbReference type="EMBL" id="LN829119">
    <property type="protein sequence ID" value="CPR20910.1"/>
    <property type="molecule type" value="Genomic_DNA"/>
</dbReference>
<dbReference type="KEGG" id="fil:BN1229_v1_3101"/>
<feature type="coiled-coil region" evidence="1">
    <location>
        <begin position="25"/>
        <end position="52"/>
    </location>
</feature>
<keyword evidence="3" id="KW-1185">Reference proteome</keyword>
<accession>A0A0D6JHI7</accession>
<protein>
    <submittedName>
        <fullName evidence="2">Uncharacterized protein</fullName>
    </submittedName>
</protein>
<dbReference type="Proteomes" id="UP000033187">
    <property type="component" value="Chromosome 1"/>
</dbReference>
<dbReference type="AlphaFoldDB" id="A0A0D6JHI7"/>